<keyword evidence="1" id="KW-0456">Lyase</keyword>
<dbReference type="GO" id="GO:0016829">
    <property type="term" value="F:lyase activity"/>
    <property type="evidence" value="ECO:0007669"/>
    <property type="project" value="UniProtKB-KW"/>
</dbReference>
<comment type="caution">
    <text evidence="3">The sequence shown here is derived from an EMBL/GenBank/DDBJ whole genome shotgun (WGS) entry which is preliminary data.</text>
</comment>
<keyword evidence="4" id="KW-1185">Reference proteome</keyword>
<gene>
    <name evidence="3" type="primary">pip</name>
    <name evidence="3" type="ORF">NtB2_00534</name>
</gene>
<dbReference type="Proteomes" id="UP000245021">
    <property type="component" value="Unassembled WGS sequence"/>
</dbReference>
<dbReference type="RefSeq" id="WP_109245402.1">
    <property type="nucleotide sequence ID" value="NZ_BFFO01000003.1"/>
</dbReference>
<name>A0A2R5HEG4_9LACT</name>
<dbReference type="Pfam" id="PF00561">
    <property type="entry name" value="Abhydrolase_1"/>
    <property type="match status" value="1"/>
</dbReference>
<dbReference type="PANTHER" id="PTHR42916:SF1">
    <property type="entry name" value="PROTEIN PHYLLO, CHLOROPLASTIC"/>
    <property type="match status" value="1"/>
</dbReference>
<dbReference type="Gene3D" id="3.40.50.1820">
    <property type="entry name" value="alpha/beta hydrolase"/>
    <property type="match status" value="1"/>
</dbReference>
<organism evidence="3 4">
    <name type="scientific">Lactococcus termiticola</name>
    <dbReference type="NCBI Taxonomy" id="2169526"/>
    <lineage>
        <taxon>Bacteria</taxon>
        <taxon>Bacillati</taxon>
        <taxon>Bacillota</taxon>
        <taxon>Bacilli</taxon>
        <taxon>Lactobacillales</taxon>
        <taxon>Streptococcaceae</taxon>
        <taxon>Lactococcus</taxon>
    </lineage>
</organism>
<dbReference type="AlphaFoldDB" id="A0A2R5HEG4"/>
<keyword evidence="3" id="KW-0645">Protease</keyword>
<evidence type="ECO:0000313" key="3">
    <source>
        <dbReference type="EMBL" id="GBG96422.1"/>
    </source>
</evidence>
<dbReference type="InterPro" id="IPR029058">
    <property type="entry name" value="AB_hydrolase_fold"/>
</dbReference>
<protein>
    <submittedName>
        <fullName evidence="3">Prolyl aminopeptidase</fullName>
    </submittedName>
</protein>
<dbReference type="EMBL" id="BFFO01000003">
    <property type="protein sequence ID" value="GBG96422.1"/>
    <property type="molecule type" value="Genomic_DNA"/>
</dbReference>
<dbReference type="InterPro" id="IPR000073">
    <property type="entry name" value="AB_hydrolase_1"/>
</dbReference>
<evidence type="ECO:0000256" key="1">
    <source>
        <dbReference type="ARBA" id="ARBA00023239"/>
    </source>
</evidence>
<evidence type="ECO:0000313" key="4">
    <source>
        <dbReference type="Proteomes" id="UP000245021"/>
    </source>
</evidence>
<proteinExistence type="predicted"/>
<feature type="domain" description="AB hydrolase-1" evidence="2">
    <location>
        <begin position="10"/>
        <end position="222"/>
    </location>
</feature>
<accession>A0A2R5HEG4</accession>
<dbReference type="GO" id="GO:0004177">
    <property type="term" value="F:aminopeptidase activity"/>
    <property type="evidence" value="ECO:0007669"/>
    <property type="project" value="UniProtKB-KW"/>
</dbReference>
<evidence type="ECO:0000259" key="2">
    <source>
        <dbReference type="Pfam" id="PF00561"/>
    </source>
</evidence>
<reference evidence="3 4" key="1">
    <citation type="journal article" date="2018" name="Genome Announc.">
        <title>Draft Genome Sequence of Lactococcus sp. Strain NtB2 (JCM 32569), Isolated from the Gut of the Higher Termite Nasutitermes takasagoensis.</title>
        <authorList>
            <person name="Noda S."/>
            <person name="Aihara C."/>
            <person name="Yuki M."/>
            <person name="Ohkuma M."/>
        </authorList>
    </citation>
    <scope>NUCLEOTIDE SEQUENCE [LARGE SCALE GENOMIC DNA]</scope>
    <source>
        <strain evidence="3 4">NtB2</strain>
    </source>
</reference>
<dbReference type="PANTHER" id="PTHR42916">
    <property type="entry name" value="2-SUCCINYL-5-ENOLPYRUVYL-6-HYDROXY-3-CYCLOHEXENE-1-CARBOXYLATE SYNTHASE"/>
    <property type="match status" value="1"/>
</dbReference>
<dbReference type="OrthoDB" id="9805423at2"/>
<sequence length="241" mass="27048">MNNKIFALHGFSEHPETWGNLNLEGFELMAISLEDIACLPLEEAIKSIHERLTQLADGQSFGLIGYSMGGRLALHYAMEHPLDFLILESASVGIKNEQERQERRVSDEALAQKIELNGSAWFADFWAATPIFESQKNLPQELQDKVWQSRASNDPKRLAQTLRMTGQGVLPYLGDTISQLTMPLLYLSGALDKKYTAIGETYFPEQHVIIPQAGHNIHLEAPKAFQEAIQAFLNKKSVLID</sequence>
<keyword evidence="3" id="KW-0031">Aminopeptidase</keyword>
<keyword evidence="3" id="KW-0378">Hydrolase</keyword>
<dbReference type="SUPFAM" id="SSF53474">
    <property type="entry name" value="alpha/beta-Hydrolases"/>
    <property type="match status" value="1"/>
</dbReference>